<keyword evidence="6 9" id="KW-1133">Transmembrane helix</keyword>
<gene>
    <name evidence="11" type="ORF">PAGU1579_16870</name>
</gene>
<comment type="similarity">
    <text evidence="8">Belongs to the NhaC Na(+)/H(+) (TC 2.A.35) antiporter family.</text>
</comment>
<proteinExistence type="inferred from homology"/>
<feature type="transmembrane region" description="Helical" evidence="9">
    <location>
        <begin position="79"/>
        <end position="103"/>
    </location>
</feature>
<keyword evidence="3" id="KW-0050">Antiport</keyword>
<dbReference type="GO" id="GO:0015297">
    <property type="term" value="F:antiporter activity"/>
    <property type="evidence" value="ECO:0007669"/>
    <property type="project" value="UniProtKB-KW"/>
</dbReference>
<evidence type="ECO:0000256" key="6">
    <source>
        <dbReference type="ARBA" id="ARBA00022989"/>
    </source>
</evidence>
<keyword evidence="5 9" id="KW-0812">Transmembrane</keyword>
<evidence type="ECO:0000256" key="3">
    <source>
        <dbReference type="ARBA" id="ARBA00022449"/>
    </source>
</evidence>
<feature type="domain" description="Na+/H+ antiporter NhaC-like C-terminal" evidence="10">
    <location>
        <begin position="10"/>
        <end position="209"/>
    </location>
</feature>
<evidence type="ECO:0000256" key="1">
    <source>
        <dbReference type="ARBA" id="ARBA00004651"/>
    </source>
</evidence>
<accession>A0A480BF72</accession>
<dbReference type="Proteomes" id="UP000303581">
    <property type="component" value="Unassembled WGS sequence"/>
</dbReference>
<comment type="caution">
    <text evidence="11">The sequence shown here is derived from an EMBL/GenBank/DDBJ whole genome shotgun (WGS) entry which is preliminary data.</text>
</comment>
<comment type="subcellular location">
    <subcellularLocation>
        <location evidence="1">Cell membrane</location>
        <topology evidence="1">Multi-pass membrane protein</topology>
    </subcellularLocation>
</comment>
<organism evidence="11 12">
    <name type="scientific">Veillonella tobetsuensis</name>
    <dbReference type="NCBI Taxonomy" id="1110546"/>
    <lineage>
        <taxon>Bacteria</taxon>
        <taxon>Bacillati</taxon>
        <taxon>Bacillota</taxon>
        <taxon>Negativicutes</taxon>
        <taxon>Veillonellales</taxon>
        <taxon>Veillonellaceae</taxon>
        <taxon>Veillonella</taxon>
    </lineage>
</organism>
<protein>
    <recommendedName>
        <fullName evidence="10">Na+/H+ antiporter NhaC-like C-terminal domain-containing protein</fullName>
    </recommendedName>
</protein>
<keyword evidence="4" id="KW-1003">Cell membrane</keyword>
<name>A0A480BF72_9FIRM</name>
<dbReference type="InterPro" id="IPR018461">
    <property type="entry name" value="Na/H_Antiport_NhaC-like_C"/>
</dbReference>
<evidence type="ECO:0000256" key="7">
    <source>
        <dbReference type="ARBA" id="ARBA00023136"/>
    </source>
</evidence>
<reference evidence="11 12" key="1">
    <citation type="submission" date="2019-03" db="EMBL/GenBank/DDBJ databases">
        <title>Draft genome sequences of two Veillonella tobetsuensis clinical isolates from intraoperative bronchial fluids of elderly patients with pulmonary carcinoma.</title>
        <authorList>
            <person name="Akiyama T."/>
        </authorList>
    </citation>
    <scope>NUCLEOTIDE SEQUENCE [LARGE SCALE GENOMIC DNA]</scope>
    <source>
        <strain evidence="11 12">PAGU 1579</strain>
    </source>
</reference>
<dbReference type="AlphaFoldDB" id="A0A480BF72"/>
<dbReference type="GO" id="GO:0005886">
    <property type="term" value="C:plasma membrane"/>
    <property type="evidence" value="ECO:0007669"/>
    <property type="project" value="UniProtKB-SubCell"/>
</dbReference>
<dbReference type="PANTHER" id="PTHR33451:SF3">
    <property type="entry name" value="MALATE-2H(+)_NA(+)-LACTATE ANTIPORTER"/>
    <property type="match status" value="1"/>
</dbReference>
<dbReference type="EMBL" id="BJCR01000066">
    <property type="protein sequence ID" value="GCL69918.1"/>
    <property type="molecule type" value="Genomic_DNA"/>
</dbReference>
<feature type="transmembrane region" description="Helical" evidence="9">
    <location>
        <begin position="123"/>
        <end position="147"/>
    </location>
</feature>
<evidence type="ECO:0000259" key="10">
    <source>
        <dbReference type="Pfam" id="PF03553"/>
    </source>
</evidence>
<keyword evidence="2" id="KW-0813">Transport</keyword>
<evidence type="ECO:0000256" key="2">
    <source>
        <dbReference type="ARBA" id="ARBA00022448"/>
    </source>
</evidence>
<sequence>MFNIHWTLWIPVLIIIGLLPTKLSIRWPIGISALSAAILAVIHQNYTVLEILQFSVTGFKLPDYNPLANIIHGGGLKTMWVPTLSIFMACSISGMLEGVGFWNDIRSLLQHVSGRAKLFASNVLIAFITGALGCSQAIAVIMTHSIMRTTYAKERIHDEDVMLDFENSGILIAALQPWNIAALVPVIMMDVSPAGYVPFAFFLYLVPLIYWYRLRRKEQQIH</sequence>
<dbReference type="InterPro" id="IPR052180">
    <property type="entry name" value="NhaC_Na-H+_Antiporter"/>
</dbReference>
<evidence type="ECO:0000256" key="8">
    <source>
        <dbReference type="ARBA" id="ARBA00038435"/>
    </source>
</evidence>
<dbReference type="PANTHER" id="PTHR33451">
    <property type="entry name" value="MALATE-2H(+)/NA(+)-LACTATE ANTIPORTER"/>
    <property type="match status" value="1"/>
</dbReference>
<dbReference type="Pfam" id="PF03553">
    <property type="entry name" value="Na_H_antiporter"/>
    <property type="match status" value="1"/>
</dbReference>
<feature type="transmembrane region" description="Helical" evidence="9">
    <location>
        <begin position="6"/>
        <end position="25"/>
    </location>
</feature>
<keyword evidence="7 9" id="KW-0472">Membrane</keyword>
<evidence type="ECO:0000256" key="9">
    <source>
        <dbReference type="SAM" id="Phobius"/>
    </source>
</evidence>
<evidence type="ECO:0000256" key="4">
    <source>
        <dbReference type="ARBA" id="ARBA00022475"/>
    </source>
</evidence>
<evidence type="ECO:0000313" key="12">
    <source>
        <dbReference type="Proteomes" id="UP000303581"/>
    </source>
</evidence>
<feature type="transmembrane region" description="Helical" evidence="9">
    <location>
        <begin position="194"/>
        <end position="212"/>
    </location>
</feature>
<keyword evidence="12" id="KW-1185">Reference proteome</keyword>
<evidence type="ECO:0000313" key="11">
    <source>
        <dbReference type="EMBL" id="GCL69918.1"/>
    </source>
</evidence>
<evidence type="ECO:0000256" key="5">
    <source>
        <dbReference type="ARBA" id="ARBA00022692"/>
    </source>
</evidence>